<gene>
    <name evidence="1" type="ORF">E8M63_08430</name>
</gene>
<name>A0AAX2TQJ8_NEIGO</name>
<comment type="caution">
    <text evidence="1">The sequence shown here is derived from an EMBL/GenBank/DDBJ whole genome shotgun (WGS) entry which is preliminary data.</text>
</comment>
<accession>A0AAX2TQJ8</accession>
<evidence type="ECO:0000313" key="2">
    <source>
        <dbReference type="Proteomes" id="UP000307092"/>
    </source>
</evidence>
<proteinExistence type="predicted"/>
<dbReference type="AlphaFoldDB" id="A0AAX2TQJ8"/>
<organism evidence="1 2">
    <name type="scientific">Neisseria gonorrhoeae</name>
    <dbReference type="NCBI Taxonomy" id="485"/>
    <lineage>
        <taxon>Bacteria</taxon>
        <taxon>Pseudomonadati</taxon>
        <taxon>Pseudomonadota</taxon>
        <taxon>Betaproteobacteria</taxon>
        <taxon>Neisseriales</taxon>
        <taxon>Neisseriaceae</taxon>
        <taxon>Neisseria</taxon>
    </lineage>
</organism>
<protein>
    <submittedName>
        <fullName evidence="1">Uncharacterized protein</fullName>
    </submittedName>
</protein>
<sequence length="74" mass="8548">MLLIYCTLSKGCITFLSKDYYRIKSIFLKRQGCARAIFKHRPDVALPDRMLQTASEGFAVLEYEDDNVREIDGI</sequence>
<dbReference type="EMBL" id="SUQX01000015">
    <property type="protein sequence ID" value="TJX05178.1"/>
    <property type="molecule type" value="Genomic_DNA"/>
</dbReference>
<dbReference type="Proteomes" id="UP000307092">
    <property type="component" value="Unassembled WGS sequence"/>
</dbReference>
<reference evidence="1 2" key="1">
    <citation type="submission" date="2019-04" db="EMBL/GenBank/DDBJ databases">
        <title>The CDC panel for molecular diagnostics of ciprofloxacin resistance and its use for research and clinical development.</title>
        <authorList>
            <person name="Liu H."/>
            <person name="Tang K."/>
            <person name="Pham C."/>
            <person name="Schmerer M."/>
        </authorList>
    </citation>
    <scope>NUCLEOTIDE SEQUENCE [LARGE SCALE GENOMIC DNA]</scope>
    <source>
        <strain evidence="1 2">LRRBGS_0742</strain>
    </source>
</reference>
<evidence type="ECO:0000313" key="1">
    <source>
        <dbReference type="EMBL" id="TJX05178.1"/>
    </source>
</evidence>